<proteinExistence type="predicted"/>
<dbReference type="PANTHER" id="PTHR11635:SF152">
    <property type="entry name" value="CAMP-DEPENDENT PROTEIN KINASE TYPE I REGULATORY SUBUNIT-RELATED"/>
    <property type="match status" value="1"/>
</dbReference>
<dbReference type="SMART" id="SM00100">
    <property type="entry name" value="cNMP"/>
    <property type="match status" value="2"/>
</dbReference>
<dbReference type="Gene3D" id="2.60.120.10">
    <property type="entry name" value="Jelly Rolls"/>
    <property type="match status" value="2"/>
</dbReference>
<feature type="region of interest" description="Disordered" evidence="2">
    <location>
        <begin position="1032"/>
        <end position="1056"/>
    </location>
</feature>
<dbReference type="CDD" id="cd00038">
    <property type="entry name" value="CAP_ED"/>
    <property type="match status" value="1"/>
</dbReference>
<dbReference type="GO" id="GO:0005829">
    <property type="term" value="C:cytosol"/>
    <property type="evidence" value="ECO:0007669"/>
    <property type="project" value="TreeGrafter"/>
</dbReference>
<evidence type="ECO:0000256" key="1">
    <source>
        <dbReference type="SAM" id="Coils"/>
    </source>
</evidence>
<evidence type="ECO:0000256" key="2">
    <source>
        <dbReference type="SAM" id="MobiDB-lite"/>
    </source>
</evidence>
<evidence type="ECO:0000259" key="3">
    <source>
        <dbReference type="PROSITE" id="PS50042"/>
    </source>
</evidence>
<feature type="compositionally biased region" description="Low complexity" evidence="2">
    <location>
        <begin position="1160"/>
        <end position="1171"/>
    </location>
</feature>
<feature type="domain" description="Cyclic nucleotide-binding" evidence="3">
    <location>
        <begin position="795"/>
        <end position="911"/>
    </location>
</feature>
<feature type="compositionally biased region" description="Low complexity" evidence="2">
    <location>
        <begin position="1239"/>
        <end position="1256"/>
    </location>
</feature>
<dbReference type="GO" id="GO:0005952">
    <property type="term" value="C:cAMP-dependent protein kinase complex"/>
    <property type="evidence" value="ECO:0007669"/>
    <property type="project" value="InterPro"/>
</dbReference>
<dbReference type="InterPro" id="IPR050503">
    <property type="entry name" value="cAMP-dep_PK_reg_su-like"/>
</dbReference>
<gene>
    <name evidence="4" type="ORF">Cvel_2896</name>
</gene>
<feature type="region of interest" description="Disordered" evidence="2">
    <location>
        <begin position="69"/>
        <end position="88"/>
    </location>
</feature>
<organism evidence="4">
    <name type="scientific">Chromera velia CCMP2878</name>
    <dbReference type="NCBI Taxonomy" id="1169474"/>
    <lineage>
        <taxon>Eukaryota</taxon>
        <taxon>Sar</taxon>
        <taxon>Alveolata</taxon>
        <taxon>Colpodellida</taxon>
        <taxon>Chromeraceae</taxon>
        <taxon>Chromera</taxon>
    </lineage>
</organism>
<feature type="coiled-coil region" evidence="1">
    <location>
        <begin position="389"/>
        <end position="416"/>
    </location>
</feature>
<feature type="compositionally biased region" description="Polar residues" evidence="2">
    <location>
        <begin position="69"/>
        <end position="79"/>
    </location>
</feature>
<dbReference type="GO" id="GO:0030552">
    <property type="term" value="F:cAMP binding"/>
    <property type="evidence" value="ECO:0007669"/>
    <property type="project" value="TreeGrafter"/>
</dbReference>
<dbReference type="InterPro" id="IPR000595">
    <property type="entry name" value="cNMP-bd_dom"/>
</dbReference>
<dbReference type="InterPro" id="IPR018490">
    <property type="entry name" value="cNMP-bd_dom_sf"/>
</dbReference>
<reference evidence="4" key="1">
    <citation type="submission" date="2014-11" db="EMBL/GenBank/DDBJ databases">
        <authorList>
            <person name="Otto D Thomas"/>
            <person name="Naeem Raeece"/>
        </authorList>
    </citation>
    <scope>NUCLEOTIDE SEQUENCE</scope>
</reference>
<protein>
    <recommendedName>
        <fullName evidence="3">Cyclic nucleotide-binding domain-containing protein</fullName>
    </recommendedName>
</protein>
<dbReference type="SUPFAM" id="SSF51206">
    <property type="entry name" value="cAMP-binding domain-like"/>
    <property type="match status" value="2"/>
</dbReference>
<feature type="compositionally biased region" description="Polar residues" evidence="2">
    <location>
        <begin position="657"/>
        <end position="668"/>
    </location>
</feature>
<feature type="compositionally biased region" description="Polar residues" evidence="2">
    <location>
        <begin position="1130"/>
        <end position="1144"/>
    </location>
</feature>
<dbReference type="PROSITE" id="PS50042">
    <property type="entry name" value="CNMP_BINDING_3"/>
    <property type="match status" value="2"/>
</dbReference>
<evidence type="ECO:0000313" key="4">
    <source>
        <dbReference type="EMBL" id="CEM08153.1"/>
    </source>
</evidence>
<feature type="compositionally biased region" description="Basic residues" evidence="2">
    <location>
        <begin position="1276"/>
        <end position="1285"/>
    </location>
</feature>
<dbReference type="InterPro" id="IPR014710">
    <property type="entry name" value="RmlC-like_jellyroll"/>
</dbReference>
<name>A0A0G4F7C8_9ALVE</name>
<feature type="region of interest" description="Disordered" evidence="2">
    <location>
        <begin position="646"/>
        <end position="674"/>
    </location>
</feature>
<feature type="compositionally biased region" description="Basic and acidic residues" evidence="2">
    <location>
        <begin position="1298"/>
        <end position="1328"/>
    </location>
</feature>
<dbReference type="GO" id="GO:0004862">
    <property type="term" value="F:cAMP-dependent protein kinase inhibitor activity"/>
    <property type="evidence" value="ECO:0007669"/>
    <property type="project" value="TreeGrafter"/>
</dbReference>
<feature type="region of interest" description="Disordered" evidence="2">
    <location>
        <begin position="1093"/>
        <end position="1334"/>
    </location>
</feature>
<sequence>MENLQDERTVAKKVEFLDRELRTWKEVGEINHQKQPTVALLAKQVRSLLLLLKDRVGVAAGDPQRLFSWANSSGSSQPGDDTHSPKTKNVLDLRKRAVVHSQLIRGAKQMAKTSAEVNQRQFEQAEKQAADINSLRDFIRRCITVAFLSDPVLAQDPRLTSLLDVPPPDGASALVGSEDPARLRFALQFPHLQAVSLAGNGETAAAHGGWSRTVSPEGFESVLPKFVKELRRFGAVEGERDHEHELPGPWGEGHRPGPSSLDFALFSSQEEIREAEEVLDGRWGSYRLVDQWLADSLRWHLLDLAIQRSRAQNRQKLTTLAERKVQVVLEAVDRKLSLVWHARLDFLASEHLAAMSELFTPTTAPKIAKWRSRQTAEAQTEPMESLERCAALQRRLQETEGELDRLRAAVREASSALLLKMAQRGTQGGGLMAGMGSEWMDLNRQVERLSRQADTREHKEAQTQVTLTRLCADDLAFVLPQQSELLRARVAVICDEVARERASGIEAENGNGPFLEEEVKALETQAAGLEKALVDMRKERAERARQLAVRKGDAAAEVAALEAALILEAQQAKEAGEMEGPGLLAVPGAGEYPPEFVSESHEEGQAGDMILSFREEDRRVVVPGRRSDGMGEVLSKAAVAAEALSWREGQGGDQRSENSVNTSQTNSENAEDEGRLSHFRAEKALQLSSGTTAKKDRDSSNVLLNFQVPPEVLDSAPPAFSSNPLRRRNAVCAESVLQLHGVDERGRLPQSARPKDREEALFGSAISRASMPRELGPGASAPMETLLRSLERDPLMAKLDPATRRAIAEAMQLVRVPAGQQLLAETDAVDSLLVVQSGTLVVRKRMPEPGGGSALLPVRSLGSSDCFGTLGLLQAGEGREVLLGDEGPVEGGETVETETESSVWVVDRPAFLDAARGVSARLQSLCFAAVSRVSLLDVLTEGERLKICGAMRPKVFMDGETVLRLGMPCDLLMVVVHGIAMGAGAMTGGGRIYVEGQVINEEAILAATGGKGALSDGEAALREGDVFDVFAEGTEGRGGGGLPASETVTAGDGSGLSGKTTPALMVMYISAVALTRLVGDLEILMEERGGGGFAAVGGEGRPPASSSDGASGEYGEKRRHPAVPPLPLASISQRNSASQRSGPTGSHAGTGVEAGGGRKGSTASASAAAGGPKPPVPVSVHAEPPRQAPPQSSSDPTMAAGNPQSLPPRGSLTQEKITPAGATPPARLELPGGPSGVTPASAPSSDVSSPPSASSRSGRESDADDDEVEGGDGKDKKKKKKKKRGWFGLGWGGKKKDKGSGDEADEKEKKGSISKAKDSETENTERNTSKSGKK</sequence>
<dbReference type="PANTHER" id="PTHR11635">
    <property type="entry name" value="CAMP-DEPENDENT PROTEIN KINASE REGULATORY CHAIN"/>
    <property type="match status" value="1"/>
</dbReference>
<dbReference type="VEuPathDB" id="CryptoDB:Cvel_2896"/>
<keyword evidence="1" id="KW-0175">Coiled coil</keyword>
<feature type="domain" description="Cyclic nucleotide-binding" evidence="3">
    <location>
        <begin position="935"/>
        <end position="978"/>
    </location>
</feature>
<dbReference type="EMBL" id="CDMZ01000165">
    <property type="protein sequence ID" value="CEM08153.1"/>
    <property type="molecule type" value="Genomic_DNA"/>
</dbReference>
<dbReference type="GO" id="GO:0034236">
    <property type="term" value="F:protein kinase A catalytic subunit binding"/>
    <property type="evidence" value="ECO:0007669"/>
    <property type="project" value="TreeGrafter"/>
</dbReference>
<accession>A0A0G4F7C8</accession>